<comment type="caution">
    <text evidence="6">The sequence shown here is derived from an EMBL/GenBank/DDBJ whole genome shotgun (WGS) entry which is preliminary data.</text>
</comment>
<dbReference type="OrthoDB" id="4741753at2"/>
<feature type="region of interest" description="Disordered" evidence="1">
    <location>
        <begin position="412"/>
        <end position="453"/>
    </location>
</feature>
<dbReference type="EMBL" id="MIJD01000001">
    <property type="protein sequence ID" value="OPE56377.1"/>
    <property type="molecule type" value="Genomic_DNA"/>
</dbReference>
<reference evidence="6 8" key="2">
    <citation type="submission" date="2017-10" db="EMBL/GenBank/DDBJ databases">
        <title>The new phylogeny of genus Mycobacterium.</title>
        <authorList>
            <person name="Tortoli E."/>
            <person name="Trovato A."/>
            <person name="Cirillo D.M."/>
        </authorList>
    </citation>
    <scope>NUCLEOTIDE SEQUENCE [LARGE SCALE GENOMIC DNA]</scope>
    <source>
        <strain evidence="6 8">IP141170001</strain>
    </source>
</reference>
<evidence type="ECO:0000256" key="2">
    <source>
        <dbReference type="SAM" id="Phobius"/>
    </source>
</evidence>
<sequence>MLTSLVRKQLVIFVIAAVTGMTVLVFNYLQAPTLLGVGRVIVKLQLPGTGGLYRFSNVTYRGVNVGRVTDIEVIGARYVEATLSLDGTAKIPADLVAHVRNMSAVGEQYVDLQPNHGSPPYLTDGAVIPVDRTTLPQQVGPMLNQVSSLLTSIPQERLGTIMDESFEAFNGAGYDFGSLLDSTKTVVKDLHSVADDMAGLATDGRPILDSQAQGGDAIRSWIANLAGVVEEVRRNDSPLRTVLTQTPRAAEEVTELLATVKPTIPVLLANLTTVGQVAVTYNAAIEQILVLLPPYIAAIIGVTPTKNATGISLGDFALTMADPPACTVGFLPPSSWRSPADESVVETPDGLYCKLPQDSPIAVRGARNYPCQEHPGKRAPTVELCNDETGFLPLAQRQHVLGPYPFDPSLIAQGIPPDSRAVGDERSTGPLEGTPPPVAAPNPDIAVAQYDPHTGGYVAGDGRFYVQSDLGASSRPDSWTQLVLPAP</sequence>
<evidence type="ECO:0000313" key="6">
    <source>
        <dbReference type="EMBL" id="PEG56296.1"/>
    </source>
</evidence>
<keyword evidence="2" id="KW-0472">Membrane</keyword>
<dbReference type="EMBL" id="PDCR01000001">
    <property type="protein sequence ID" value="PEG56296.1"/>
    <property type="molecule type" value="Genomic_DNA"/>
</dbReference>
<evidence type="ECO:0000313" key="7">
    <source>
        <dbReference type="Proteomes" id="UP000191039"/>
    </source>
</evidence>
<dbReference type="PANTHER" id="PTHR33371:SF16">
    <property type="entry name" value="MCE-FAMILY PROTEIN MCE3F"/>
    <property type="match status" value="1"/>
</dbReference>
<protein>
    <submittedName>
        <fullName evidence="6">MCE family protein</fullName>
    </submittedName>
    <submittedName>
        <fullName evidence="5">Virulence factor Mce</fullName>
    </submittedName>
</protein>
<feature type="transmembrane region" description="Helical" evidence="2">
    <location>
        <begin position="10"/>
        <end position="29"/>
    </location>
</feature>
<keyword evidence="2" id="KW-1133">Transmembrane helix</keyword>
<dbReference type="InterPro" id="IPR005693">
    <property type="entry name" value="Mce"/>
</dbReference>
<dbReference type="Pfam" id="PF11887">
    <property type="entry name" value="Mce4_CUP1"/>
    <property type="match status" value="1"/>
</dbReference>
<proteinExistence type="predicted"/>
<reference evidence="5 7" key="1">
    <citation type="submission" date="2016-09" db="EMBL/GenBank/DDBJ databases">
        <title>genome sequences of unsequenced Mycobacteria.</title>
        <authorList>
            <person name="Greninger A.L."/>
            <person name="Jerome K.R."/>
            <person name="Mcnair B."/>
            <person name="Wallis C."/>
            <person name="Fang F."/>
        </authorList>
    </citation>
    <scope>NUCLEOTIDE SEQUENCE [LARGE SCALE GENOMIC DNA]</scope>
    <source>
        <strain evidence="5 7">BM1</strain>
    </source>
</reference>
<evidence type="ECO:0000313" key="8">
    <source>
        <dbReference type="Proteomes" id="UP000220340"/>
    </source>
</evidence>
<dbReference type="RefSeq" id="WP_073855901.1">
    <property type="nucleotide sequence ID" value="NZ_BAAATC010000019.1"/>
</dbReference>
<feature type="domain" description="Mammalian cell entry C-terminal" evidence="4">
    <location>
        <begin position="120"/>
        <end position="289"/>
    </location>
</feature>
<keyword evidence="2" id="KW-0812">Transmembrane</keyword>
<dbReference type="InterPro" id="IPR003399">
    <property type="entry name" value="Mce/MlaD"/>
</dbReference>
<evidence type="ECO:0000259" key="3">
    <source>
        <dbReference type="Pfam" id="PF02470"/>
    </source>
</evidence>
<evidence type="ECO:0000313" key="5">
    <source>
        <dbReference type="EMBL" id="OPE56377.1"/>
    </source>
</evidence>
<gene>
    <name evidence="5" type="ORF">BV510_00170</name>
    <name evidence="6" type="ORF">CRI78_00010</name>
</gene>
<evidence type="ECO:0000256" key="1">
    <source>
        <dbReference type="SAM" id="MobiDB-lite"/>
    </source>
</evidence>
<organism evidence="6 8">
    <name type="scientific">Mycolicibacterium diernhoferi</name>
    <dbReference type="NCBI Taxonomy" id="1801"/>
    <lineage>
        <taxon>Bacteria</taxon>
        <taxon>Bacillati</taxon>
        <taxon>Actinomycetota</taxon>
        <taxon>Actinomycetes</taxon>
        <taxon>Mycobacteriales</taxon>
        <taxon>Mycobacteriaceae</taxon>
        <taxon>Mycolicibacterium</taxon>
    </lineage>
</organism>
<dbReference type="Proteomes" id="UP000191039">
    <property type="component" value="Unassembled WGS sequence"/>
</dbReference>
<dbReference type="InterPro" id="IPR024516">
    <property type="entry name" value="Mce_C"/>
</dbReference>
<dbReference type="PANTHER" id="PTHR33371">
    <property type="entry name" value="INTERMEMBRANE PHOSPHOLIPID TRANSPORT SYSTEM BINDING PROTEIN MLAD-RELATED"/>
    <property type="match status" value="1"/>
</dbReference>
<accession>A0A1Q4HG99</accession>
<keyword evidence="8" id="KW-1185">Reference proteome</keyword>
<dbReference type="InterPro" id="IPR052336">
    <property type="entry name" value="MlaD_Phospholipid_Transporter"/>
</dbReference>
<evidence type="ECO:0000259" key="4">
    <source>
        <dbReference type="Pfam" id="PF11887"/>
    </source>
</evidence>
<dbReference type="GO" id="GO:0005576">
    <property type="term" value="C:extracellular region"/>
    <property type="evidence" value="ECO:0007669"/>
    <property type="project" value="TreeGrafter"/>
</dbReference>
<dbReference type="STRING" id="1801.BRW64_09080"/>
<dbReference type="Proteomes" id="UP000220340">
    <property type="component" value="Unassembled WGS sequence"/>
</dbReference>
<dbReference type="NCBIfam" id="TIGR00996">
    <property type="entry name" value="Mtu_fam_mce"/>
    <property type="match status" value="1"/>
</dbReference>
<feature type="domain" description="Mce/MlaD" evidence="3">
    <location>
        <begin position="41"/>
        <end position="114"/>
    </location>
</feature>
<name>A0A1Q4HG99_9MYCO</name>
<dbReference type="Pfam" id="PF02470">
    <property type="entry name" value="MlaD"/>
    <property type="match status" value="1"/>
</dbReference>
<dbReference type="AlphaFoldDB" id="A0A1Q4HG99"/>